<dbReference type="GO" id="GO:0015562">
    <property type="term" value="F:efflux transmembrane transporter activity"/>
    <property type="evidence" value="ECO:0007669"/>
    <property type="project" value="TreeGrafter"/>
</dbReference>
<comment type="similarity">
    <text evidence="1">Belongs to the membrane fusion protein (MFP) (TC 8.A.1) family.</text>
</comment>
<reference evidence="4" key="1">
    <citation type="submission" date="2016-10" db="EMBL/GenBank/DDBJ databases">
        <authorList>
            <person name="Varghese N."/>
            <person name="Submissions S."/>
        </authorList>
    </citation>
    <scope>NUCLEOTIDE SEQUENCE [LARGE SCALE GENOMIC DNA]</scope>
    <source>
        <strain evidence="4">CCM 7469</strain>
    </source>
</reference>
<evidence type="ECO:0000313" key="4">
    <source>
        <dbReference type="Proteomes" id="UP000199636"/>
    </source>
</evidence>
<evidence type="ECO:0000259" key="2">
    <source>
        <dbReference type="Pfam" id="PF25917"/>
    </source>
</evidence>
<dbReference type="Proteomes" id="UP000199636">
    <property type="component" value="Unassembled WGS sequence"/>
</dbReference>
<dbReference type="OrthoDB" id="9785187at2"/>
<protein>
    <submittedName>
        <fullName evidence="3">HlyD family secretion protein</fullName>
    </submittedName>
</protein>
<proteinExistence type="inferred from homology"/>
<dbReference type="STRING" id="428992.SAMN05216272_106239"/>
<dbReference type="AlphaFoldDB" id="A0A1G8IG59"/>
<dbReference type="InterPro" id="IPR058625">
    <property type="entry name" value="MdtA-like_BSH"/>
</dbReference>
<organism evidence="3 4">
    <name type="scientific">Pseudomonas panipatensis</name>
    <dbReference type="NCBI Taxonomy" id="428992"/>
    <lineage>
        <taxon>Bacteria</taxon>
        <taxon>Pseudomonadati</taxon>
        <taxon>Pseudomonadota</taxon>
        <taxon>Gammaproteobacteria</taxon>
        <taxon>Pseudomonadales</taxon>
        <taxon>Pseudomonadaceae</taxon>
        <taxon>Pseudomonas</taxon>
    </lineage>
</organism>
<sequence length="295" mass="32320">MRNRILFSLAILGVIAGIVGAFIFGATKKNPEPLFKPVSSPYQSSIYANGIIESDQPGGSNINIYPEVSGQISTITVHEGQVISSGSLLFSIEDSVQRANSDVAAANEKSARNQYEKRLASYRLDPHSISKDSLDTAKDNLEQTHAQSKAANALLKKYSVTSPVDGVVLAVNTTTGSYVSPQGTYNPYTQGFDPILILGNRQDSLAVRCYVDEILISRLPPAEHIRAEMALRGTDTRIPLEFVRIQPYVSPKIQLSNQRQEKVDLRVLPVIFRFSTKGHTDVYPGQLVDVFIGPK</sequence>
<evidence type="ECO:0000313" key="3">
    <source>
        <dbReference type="EMBL" id="SDI17895.1"/>
    </source>
</evidence>
<dbReference type="GO" id="GO:1990281">
    <property type="term" value="C:efflux pump complex"/>
    <property type="evidence" value="ECO:0007669"/>
    <property type="project" value="TreeGrafter"/>
</dbReference>
<dbReference type="SUPFAM" id="SSF111369">
    <property type="entry name" value="HlyD-like secretion proteins"/>
    <property type="match status" value="1"/>
</dbReference>
<dbReference type="Gene3D" id="2.40.50.100">
    <property type="match status" value="1"/>
</dbReference>
<dbReference type="PANTHER" id="PTHR30469">
    <property type="entry name" value="MULTIDRUG RESISTANCE PROTEIN MDTA"/>
    <property type="match status" value="1"/>
</dbReference>
<dbReference type="Pfam" id="PF25917">
    <property type="entry name" value="BSH_RND"/>
    <property type="match status" value="1"/>
</dbReference>
<name>A0A1G8IG59_9PSED</name>
<keyword evidence="4" id="KW-1185">Reference proteome</keyword>
<dbReference type="Gene3D" id="1.10.287.470">
    <property type="entry name" value="Helix hairpin bin"/>
    <property type="match status" value="1"/>
</dbReference>
<evidence type="ECO:0000256" key="1">
    <source>
        <dbReference type="ARBA" id="ARBA00009477"/>
    </source>
</evidence>
<dbReference type="EMBL" id="FNDS01000006">
    <property type="protein sequence ID" value="SDI17895.1"/>
    <property type="molecule type" value="Genomic_DNA"/>
</dbReference>
<dbReference type="RefSeq" id="WP_090263822.1">
    <property type="nucleotide sequence ID" value="NZ_FNDS01000006.1"/>
</dbReference>
<gene>
    <name evidence="3" type="ORF">SAMN05216272_106239</name>
</gene>
<accession>A0A1G8IG59</accession>
<feature type="domain" description="Multidrug resistance protein MdtA-like barrel-sandwich hybrid" evidence="2">
    <location>
        <begin position="62"/>
        <end position="180"/>
    </location>
</feature>